<feature type="compositionally biased region" description="Basic and acidic residues" evidence="1">
    <location>
        <begin position="132"/>
        <end position="142"/>
    </location>
</feature>
<evidence type="ECO:0000313" key="3">
    <source>
        <dbReference type="Proteomes" id="UP001295684"/>
    </source>
</evidence>
<feature type="compositionally biased region" description="Polar residues" evidence="1">
    <location>
        <begin position="166"/>
        <end position="189"/>
    </location>
</feature>
<dbReference type="Proteomes" id="UP001295684">
    <property type="component" value="Unassembled WGS sequence"/>
</dbReference>
<dbReference type="AlphaFoldDB" id="A0AAD1Y825"/>
<reference evidence="2" key="1">
    <citation type="submission" date="2023-07" db="EMBL/GenBank/DDBJ databases">
        <authorList>
            <consortium name="AG Swart"/>
            <person name="Singh M."/>
            <person name="Singh A."/>
            <person name="Seah K."/>
            <person name="Emmerich C."/>
        </authorList>
    </citation>
    <scope>NUCLEOTIDE SEQUENCE</scope>
    <source>
        <strain evidence="2">DP1</strain>
    </source>
</reference>
<accession>A0AAD1Y825</accession>
<evidence type="ECO:0000313" key="2">
    <source>
        <dbReference type="EMBL" id="CAI2384647.1"/>
    </source>
</evidence>
<feature type="region of interest" description="Disordered" evidence="1">
    <location>
        <begin position="17"/>
        <end position="48"/>
    </location>
</feature>
<name>A0AAD1Y825_EUPCR</name>
<sequence>MEHTTLKVPKGAVKTIFSPTRATKRKKGTVRINGESSHPDPSPFSPGGKIRNIKLLNKIIKKLKRRQNSNSQLRSNMSSHRFKSVSPNGRRFKKFLKLPSAKKIKTRYFSPNNRKFKINSLLRRQTGNMKAKGRDKFTPIKEPKRKFNFKSSSKLQKRKTKEKSKIPSNSGNSETFRAKTTYSSRQNPYENKRYYHFSKEKFSNSPNSRAIYRQTIKQDRAHAMPPASSRFPFEVYISQCPEEGDFNILNKYLDSDTFDAMEGKRFPELISTENRGFNETIDSKEHL</sequence>
<keyword evidence="3" id="KW-1185">Reference proteome</keyword>
<evidence type="ECO:0000256" key="1">
    <source>
        <dbReference type="SAM" id="MobiDB-lite"/>
    </source>
</evidence>
<proteinExistence type="predicted"/>
<feature type="compositionally biased region" description="Polar residues" evidence="1">
    <location>
        <begin position="68"/>
        <end position="79"/>
    </location>
</feature>
<feature type="region of interest" description="Disordered" evidence="1">
    <location>
        <begin position="126"/>
        <end position="190"/>
    </location>
</feature>
<protein>
    <submittedName>
        <fullName evidence="2">Uncharacterized protein</fullName>
    </submittedName>
</protein>
<organism evidence="2 3">
    <name type="scientific">Euplotes crassus</name>
    <dbReference type="NCBI Taxonomy" id="5936"/>
    <lineage>
        <taxon>Eukaryota</taxon>
        <taxon>Sar</taxon>
        <taxon>Alveolata</taxon>
        <taxon>Ciliophora</taxon>
        <taxon>Intramacronucleata</taxon>
        <taxon>Spirotrichea</taxon>
        <taxon>Hypotrichia</taxon>
        <taxon>Euplotida</taxon>
        <taxon>Euplotidae</taxon>
        <taxon>Moneuplotes</taxon>
    </lineage>
</organism>
<gene>
    <name evidence="2" type="ORF">ECRASSUSDP1_LOCUS26181</name>
</gene>
<dbReference type="EMBL" id="CAMPGE010026982">
    <property type="protein sequence ID" value="CAI2384647.1"/>
    <property type="molecule type" value="Genomic_DNA"/>
</dbReference>
<feature type="region of interest" description="Disordered" evidence="1">
    <location>
        <begin position="66"/>
        <end position="86"/>
    </location>
</feature>
<comment type="caution">
    <text evidence="2">The sequence shown here is derived from an EMBL/GenBank/DDBJ whole genome shotgun (WGS) entry which is preliminary data.</text>
</comment>